<dbReference type="SUPFAM" id="SSF49599">
    <property type="entry name" value="TRAF domain-like"/>
    <property type="match status" value="1"/>
</dbReference>
<proteinExistence type="predicted"/>
<organism evidence="1 2">
    <name type="scientific">Caerostris extrusa</name>
    <name type="common">Bark spider</name>
    <name type="synonym">Caerostris bankana</name>
    <dbReference type="NCBI Taxonomy" id="172846"/>
    <lineage>
        <taxon>Eukaryota</taxon>
        <taxon>Metazoa</taxon>
        <taxon>Ecdysozoa</taxon>
        <taxon>Arthropoda</taxon>
        <taxon>Chelicerata</taxon>
        <taxon>Arachnida</taxon>
        <taxon>Araneae</taxon>
        <taxon>Araneomorphae</taxon>
        <taxon>Entelegynae</taxon>
        <taxon>Araneoidea</taxon>
        <taxon>Araneidae</taxon>
        <taxon>Caerostris</taxon>
    </lineage>
</organism>
<dbReference type="AlphaFoldDB" id="A0AAV4TS89"/>
<protein>
    <submittedName>
        <fullName evidence="1">Uncharacterized protein</fullName>
    </submittedName>
</protein>
<accession>A0AAV4TS89</accession>
<sequence length="127" mass="14495">MADIISSEKDLLSPGELKTLVIAGIIEVMSWSVQLSSVADLQHSSWNLLLYPRGHANEDGYLSVFLRREKHVVHNDVDGCVTYNYATREEVFSSKRSIYLPSDTLTVRCRLWKKDVPREQCICLPKL</sequence>
<evidence type="ECO:0000313" key="1">
    <source>
        <dbReference type="EMBL" id="GIY47720.1"/>
    </source>
</evidence>
<comment type="caution">
    <text evidence="1">The sequence shown here is derived from an EMBL/GenBank/DDBJ whole genome shotgun (WGS) entry which is preliminary data.</text>
</comment>
<evidence type="ECO:0000313" key="2">
    <source>
        <dbReference type="Proteomes" id="UP001054945"/>
    </source>
</evidence>
<dbReference type="EMBL" id="BPLR01011611">
    <property type="protein sequence ID" value="GIY47720.1"/>
    <property type="molecule type" value="Genomic_DNA"/>
</dbReference>
<name>A0AAV4TS89_CAEEX</name>
<reference evidence="1 2" key="1">
    <citation type="submission" date="2021-06" db="EMBL/GenBank/DDBJ databases">
        <title>Caerostris extrusa draft genome.</title>
        <authorList>
            <person name="Kono N."/>
            <person name="Arakawa K."/>
        </authorList>
    </citation>
    <scope>NUCLEOTIDE SEQUENCE [LARGE SCALE GENOMIC DNA]</scope>
</reference>
<dbReference type="Proteomes" id="UP001054945">
    <property type="component" value="Unassembled WGS sequence"/>
</dbReference>
<gene>
    <name evidence="1" type="ORF">CEXT_727631</name>
</gene>
<keyword evidence="2" id="KW-1185">Reference proteome</keyword>